<dbReference type="Gene3D" id="3.40.430.10">
    <property type="entry name" value="Dihydrofolate Reductase, subunit A"/>
    <property type="match status" value="1"/>
</dbReference>
<dbReference type="InterPro" id="IPR024072">
    <property type="entry name" value="DHFR-like_dom_sf"/>
</dbReference>
<dbReference type="AlphaFoldDB" id="A0A1H3YH00"/>
<keyword evidence="2" id="KW-1185">Reference proteome</keyword>
<protein>
    <submittedName>
        <fullName evidence="1">Dihydrofolate reductase</fullName>
    </submittedName>
</protein>
<accession>A0A1H3YH00</accession>
<name>A0A1H3YH00_9RHOB</name>
<dbReference type="OrthoDB" id="7858611at2"/>
<organism evidence="1 2">
    <name type="scientific">Rubrimonas cliftonensis</name>
    <dbReference type="NCBI Taxonomy" id="89524"/>
    <lineage>
        <taxon>Bacteria</taxon>
        <taxon>Pseudomonadati</taxon>
        <taxon>Pseudomonadota</taxon>
        <taxon>Alphaproteobacteria</taxon>
        <taxon>Rhodobacterales</taxon>
        <taxon>Paracoccaceae</taxon>
        <taxon>Rubrimonas</taxon>
    </lineage>
</organism>
<reference evidence="1 2" key="1">
    <citation type="submission" date="2016-10" db="EMBL/GenBank/DDBJ databases">
        <authorList>
            <person name="de Groot N.N."/>
        </authorList>
    </citation>
    <scope>NUCLEOTIDE SEQUENCE [LARGE SCALE GENOMIC DNA]</scope>
    <source>
        <strain evidence="1 2">DSM 15345</strain>
    </source>
</reference>
<dbReference type="STRING" id="89524.SAMN05444370_10394"/>
<dbReference type="SUPFAM" id="SSF53597">
    <property type="entry name" value="Dihydrofolate reductase-like"/>
    <property type="match status" value="1"/>
</dbReference>
<dbReference type="Proteomes" id="UP000198703">
    <property type="component" value="Unassembled WGS sequence"/>
</dbReference>
<evidence type="ECO:0000313" key="1">
    <source>
        <dbReference type="EMBL" id="SEA10816.1"/>
    </source>
</evidence>
<dbReference type="EMBL" id="FNQM01000003">
    <property type="protein sequence ID" value="SEA10816.1"/>
    <property type="molecule type" value="Genomic_DNA"/>
</dbReference>
<sequence length="184" mass="19749">MSAARFTLVVCATADGFIARAPGHSPAEWASPEEQAVFLAAVDAADWAVMGRGTHEAAPRPDRRRIVLSGSASHPEWRAPGQFWLDPTGRAPSDLPGLVGGVRPLREGLILGGTRAHDWFHAHRAVDAVELTVEPVSFGAGLPVFSDQRAREAVEAFLEKGYRVRAERRLNSGGTRLVSLGPRG</sequence>
<dbReference type="RefSeq" id="WP_093250264.1">
    <property type="nucleotide sequence ID" value="NZ_FNQM01000003.1"/>
</dbReference>
<evidence type="ECO:0000313" key="2">
    <source>
        <dbReference type="Proteomes" id="UP000198703"/>
    </source>
</evidence>
<gene>
    <name evidence="1" type="ORF">SAMN05444370_10394</name>
</gene>
<proteinExistence type="predicted"/>